<sequence>MRQIIENLFEQNEQLINITEEINQFSRVQSDRIHGFLQRTANQTIEIGETLSLFELRVKNFTMNYLPSLMENSFVLDQIDLIINYYRIRNSRLSFDNQKLAEENHRMRSNIDFYKWNNDSLSFGQEFSKDPIFNNQAIREEFLKDFINDKLNKQEDNINSVICATILDEIIYKIESEPDSMDYEDSLESIELLTKSTDLNDQSDVLENFWNNNVDFLSIKSEYRFLRLLSIFIEEIRHRNKAMERIRIDLENKRKCFHSLRNCFIEYRYRFIDHIFDVLDLNQIIENQLIDSIFSFDSQIENEIRQFDFDRYRSHPIDVEHSLSEFSIEATSTSDCDCNQNENP</sequence>
<reference evidence="3" key="1">
    <citation type="journal article" date="2020" name="PLoS Negl. Trop. Dis.">
        <title>High-quality nuclear genome for Sarcoptes scabiei-A critical resource for a neglected parasite.</title>
        <authorList>
            <person name="Korhonen P.K."/>
            <person name="Gasser R.B."/>
            <person name="Ma G."/>
            <person name="Wang T."/>
            <person name="Stroehlein A.J."/>
            <person name="Young N.D."/>
            <person name="Ang C.S."/>
            <person name="Fernando D.D."/>
            <person name="Lu H.C."/>
            <person name="Taylor S."/>
            <person name="Reynolds S.L."/>
            <person name="Mofiz E."/>
            <person name="Najaraj S.H."/>
            <person name="Gowda H."/>
            <person name="Madugundu A."/>
            <person name="Renuse S."/>
            <person name="Holt D."/>
            <person name="Pandey A."/>
            <person name="Papenfuss A.T."/>
            <person name="Fischer K."/>
        </authorList>
    </citation>
    <scope>NUCLEOTIDE SEQUENCE [LARGE SCALE GENOMIC DNA]</scope>
</reference>
<accession>A0A834R6E3</accession>
<gene>
    <name evidence="1" type="ORF">SSS_4995</name>
</gene>
<dbReference type="EnsemblMetazoa" id="SSS_4995s_mrna">
    <property type="protein sequence ID" value="KAF7491754.1"/>
    <property type="gene ID" value="SSS_4995"/>
</dbReference>
<organism evidence="1">
    <name type="scientific">Sarcoptes scabiei</name>
    <name type="common">Itch mite</name>
    <name type="synonym">Acarus scabiei</name>
    <dbReference type="NCBI Taxonomy" id="52283"/>
    <lineage>
        <taxon>Eukaryota</taxon>
        <taxon>Metazoa</taxon>
        <taxon>Ecdysozoa</taxon>
        <taxon>Arthropoda</taxon>
        <taxon>Chelicerata</taxon>
        <taxon>Arachnida</taxon>
        <taxon>Acari</taxon>
        <taxon>Acariformes</taxon>
        <taxon>Sarcoptiformes</taxon>
        <taxon>Astigmata</taxon>
        <taxon>Psoroptidia</taxon>
        <taxon>Sarcoptoidea</taxon>
        <taxon>Sarcoptidae</taxon>
        <taxon>Sarcoptinae</taxon>
        <taxon>Sarcoptes</taxon>
    </lineage>
</organism>
<keyword evidence="3" id="KW-1185">Reference proteome</keyword>
<evidence type="ECO:0000313" key="2">
    <source>
        <dbReference type="EnsemblMetazoa" id="KAF7491754.1"/>
    </source>
</evidence>
<dbReference type="OrthoDB" id="6509433at2759"/>
<evidence type="ECO:0000313" key="1">
    <source>
        <dbReference type="EMBL" id="KAF7491754.1"/>
    </source>
</evidence>
<name>A0A834R6E3_SARSC</name>
<dbReference type="Proteomes" id="UP000070412">
    <property type="component" value="Unassembled WGS sequence"/>
</dbReference>
<evidence type="ECO:0000313" key="3">
    <source>
        <dbReference type="Proteomes" id="UP000070412"/>
    </source>
</evidence>
<dbReference type="AlphaFoldDB" id="A0A834R6E3"/>
<reference evidence="2" key="3">
    <citation type="submission" date="2022-06" db="UniProtKB">
        <authorList>
            <consortium name="EnsemblMetazoa"/>
        </authorList>
    </citation>
    <scope>IDENTIFICATION</scope>
</reference>
<reference evidence="1" key="2">
    <citation type="submission" date="2020-01" db="EMBL/GenBank/DDBJ databases">
        <authorList>
            <person name="Korhonen P.K.K."/>
            <person name="Guangxu M.G."/>
            <person name="Wang T.W."/>
            <person name="Stroehlein A.J.S."/>
            <person name="Young N.D."/>
            <person name="Ang C.-S.A."/>
            <person name="Fernando D.W.F."/>
            <person name="Lu H.L."/>
            <person name="Taylor S.T."/>
            <person name="Ehtesham M.E.M."/>
            <person name="Najaraj S.H.N."/>
            <person name="Harsha G.H.G."/>
            <person name="Madugundu A.M."/>
            <person name="Renuse S.R."/>
            <person name="Holt D.H."/>
            <person name="Pandey A.P."/>
            <person name="Papenfuss A.P."/>
            <person name="Gasser R.B.G."/>
            <person name="Fischer K.F."/>
        </authorList>
    </citation>
    <scope>NUCLEOTIDE SEQUENCE</scope>
    <source>
        <strain evidence="1">SSS_KF_BRIS2020</strain>
    </source>
</reference>
<dbReference type="EMBL" id="WVUK01000058">
    <property type="protein sequence ID" value="KAF7491754.1"/>
    <property type="molecule type" value="Genomic_DNA"/>
</dbReference>
<proteinExistence type="predicted"/>
<protein>
    <submittedName>
        <fullName evidence="1 2">Uncharacterized protein</fullName>
    </submittedName>
</protein>